<sequence length="357" mass="41524">MKKSKNNYTQIKKEERNEISILLKRGYSYKEIAQVLKRDKSTISREVERNRRKIRAQGGTRNGPYEAILAQSKTHNRRKNSKYQGKKIWLNESLLKYIKTKIRKGWSPDVIAGRMRIEKKPFYASKTAIYEFIYSAYGQDLAKYLFSKKRSKRKRKEKKTKREVIPKRVGIEQRPTTINKEFGHYEGDSIVSGKKHHSKKALSVIYERQAKYVAIKKVNGLKPGETEEAREKIFTKFDKSKSCTFDNGFENTQHEELQQAIGIKTYFCDPFSAWQKPGVENVNQLIRRDVKKGSDISKYSDKYLENICEKLNNTPRKSLGYKTPKEVMLKHGLLKVACLILPQFEAIKNTRPVALGG</sequence>
<dbReference type="EMBL" id="PCSB01000076">
    <property type="protein sequence ID" value="PIP31432.1"/>
    <property type="molecule type" value="Genomic_DNA"/>
</dbReference>
<dbReference type="InterPro" id="IPR001584">
    <property type="entry name" value="Integrase_cat-core"/>
</dbReference>
<dbReference type="InterPro" id="IPR053392">
    <property type="entry name" value="Transposase_IS30-like"/>
</dbReference>
<dbReference type="InterPro" id="IPR012337">
    <property type="entry name" value="RNaseH-like_sf"/>
</dbReference>
<proteinExistence type="predicted"/>
<dbReference type="PANTHER" id="PTHR10948:SF23">
    <property type="entry name" value="TRANSPOSASE INSI FOR INSERTION SEQUENCE ELEMENT IS30A-RELATED"/>
    <property type="match status" value="1"/>
</dbReference>
<dbReference type="GO" id="GO:0015074">
    <property type="term" value="P:DNA integration"/>
    <property type="evidence" value="ECO:0007669"/>
    <property type="project" value="InterPro"/>
</dbReference>
<dbReference type="SUPFAM" id="SSF53098">
    <property type="entry name" value="Ribonuclease H-like"/>
    <property type="match status" value="1"/>
</dbReference>
<dbReference type="GO" id="GO:0006310">
    <property type="term" value="P:DNA recombination"/>
    <property type="evidence" value="ECO:0007669"/>
    <property type="project" value="UniProtKB-KW"/>
</dbReference>
<dbReference type="Gene3D" id="3.30.420.10">
    <property type="entry name" value="Ribonuclease H-like superfamily/Ribonuclease H"/>
    <property type="match status" value="1"/>
</dbReference>
<dbReference type="GO" id="GO:0003676">
    <property type="term" value="F:nucleic acid binding"/>
    <property type="evidence" value="ECO:0007669"/>
    <property type="project" value="InterPro"/>
</dbReference>
<comment type="caution">
    <text evidence="3">The sequence shown here is derived from an EMBL/GenBank/DDBJ whole genome shotgun (WGS) entry which is preliminary data.</text>
</comment>
<dbReference type="PANTHER" id="PTHR10948">
    <property type="entry name" value="TRANSPOSASE"/>
    <property type="match status" value="1"/>
</dbReference>
<dbReference type="NCBIfam" id="NF033563">
    <property type="entry name" value="transpos_IS30"/>
    <property type="match status" value="1"/>
</dbReference>
<organism evidence="3 4">
    <name type="scientific">bacterium (Candidatus Gribaldobacteria) CG23_combo_of_CG06-09_8_20_14_all_37_87_8</name>
    <dbReference type="NCBI Taxonomy" id="2014278"/>
    <lineage>
        <taxon>Bacteria</taxon>
        <taxon>Candidatus Gribaldobacteria</taxon>
    </lineage>
</organism>
<dbReference type="GO" id="GO:0005829">
    <property type="term" value="C:cytosol"/>
    <property type="evidence" value="ECO:0007669"/>
    <property type="project" value="TreeGrafter"/>
</dbReference>
<name>A0A2G9ZE26_9BACT</name>
<dbReference type="Pfam" id="PF13936">
    <property type="entry name" value="HTH_38"/>
    <property type="match status" value="1"/>
</dbReference>
<dbReference type="GO" id="GO:0032196">
    <property type="term" value="P:transposition"/>
    <property type="evidence" value="ECO:0007669"/>
    <property type="project" value="TreeGrafter"/>
</dbReference>
<dbReference type="GO" id="GO:0004803">
    <property type="term" value="F:transposase activity"/>
    <property type="evidence" value="ECO:0007669"/>
    <property type="project" value="TreeGrafter"/>
</dbReference>
<evidence type="ECO:0000256" key="1">
    <source>
        <dbReference type="ARBA" id="ARBA00023172"/>
    </source>
</evidence>
<accession>A0A2G9ZE26</accession>
<evidence type="ECO:0000313" key="4">
    <source>
        <dbReference type="Proteomes" id="UP000230447"/>
    </source>
</evidence>
<keyword evidence="1" id="KW-0233">DNA recombination</keyword>
<dbReference type="InterPro" id="IPR051917">
    <property type="entry name" value="Transposase-Integrase"/>
</dbReference>
<dbReference type="Proteomes" id="UP000230447">
    <property type="component" value="Unassembled WGS sequence"/>
</dbReference>
<gene>
    <name evidence="3" type="ORF">COX24_03640</name>
</gene>
<reference evidence="3 4" key="1">
    <citation type="submission" date="2017-09" db="EMBL/GenBank/DDBJ databases">
        <title>Depth-based differentiation of microbial function through sediment-hosted aquifers and enrichment of novel symbionts in the deep terrestrial subsurface.</title>
        <authorList>
            <person name="Probst A.J."/>
            <person name="Ladd B."/>
            <person name="Jarett J.K."/>
            <person name="Geller-Mcgrath D.E."/>
            <person name="Sieber C.M."/>
            <person name="Emerson J.B."/>
            <person name="Anantharaman K."/>
            <person name="Thomas B.C."/>
            <person name="Malmstrom R."/>
            <person name="Stieglmeier M."/>
            <person name="Klingl A."/>
            <person name="Woyke T."/>
            <person name="Ryan C.M."/>
            <person name="Banfield J.F."/>
        </authorList>
    </citation>
    <scope>NUCLEOTIDE SEQUENCE [LARGE SCALE GENOMIC DNA]</scope>
    <source>
        <strain evidence="3">CG23_combo_of_CG06-09_8_20_14_all_37_87_8</strain>
    </source>
</reference>
<dbReference type="PROSITE" id="PS50994">
    <property type="entry name" value="INTEGRASE"/>
    <property type="match status" value="1"/>
</dbReference>
<evidence type="ECO:0000259" key="2">
    <source>
        <dbReference type="PROSITE" id="PS50994"/>
    </source>
</evidence>
<protein>
    <recommendedName>
        <fullName evidence="2">Integrase catalytic domain-containing protein</fullName>
    </recommendedName>
</protein>
<dbReference type="InterPro" id="IPR036397">
    <property type="entry name" value="RNaseH_sf"/>
</dbReference>
<evidence type="ECO:0000313" key="3">
    <source>
        <dbReference type="EMBL" id="PIP31432.1"/>
    </source>
</evidence>
<dbReference type="InterPro" id="IPR025246">
    <property type="entry name" value="IS30-like_HTH"/>
</dbReference>
<feature type="domain" description="Integrase catalytic" evidence="2">
    <location>
        <begin position="171"/>
        <end position="332"/>
    </location>
</feature>
<dbReference type="AlphaFoldDB" id="A0A2G9ZE26"/>